<dbReference type="PANTHER" id="PTHR33653:SF1">
    <property type="entry name" value="RIBONUCLEASE VAPC2"/>
    <property type="match status" value="1"/>
</dbReference>
<evidence type="ECO:0000256" key="7">
    <source>
        <dbReference type="ARBA" id="ARBA00038093"/>
    </source>
</evidence>
<dbReference type="InterPro" id="IPR029060">
    <property type="entry name" value="PIN-like_dom_sf"/>
</dbReference>
<dbReference type="GO" id="GO:0016787">
    <property type="term" value="F:hydrolase activity"/>
    <property type="evidence" value="ECO:0007669"/>
    <property type="project" value="UniProtKB-KW"/>
</dbReference>
<name>A0AAU7JHP1_9HYPH</name>
<dbReference type="InterPro" id="IPR050556">
    <property type="entry name" value="Type_II_TA_system_RNase"/>
</dbReference>
<gene>
    <name evidence="9" type="ORF">ABEG18_03130</name>
</gene>
<evidence type="ECO:0000259" key="8">
    <source>
        <dbReference type="Pfam" id="PF01850"/>
    </source>
</evidence>
<dbReference type="GO" id="GO:0004518">
    <property type="term" value="F:nuclease activity"/>
    <property type="evidence" value="ECO:0007669"/>
    <property type="project" value="UniProtKB-KW"/>
</dbReference>
<dbReference type="RefSeq" id="WP_406856641.1">
    <property type="nucleotide sequence ID" value="NZ_CP157484.1"/>
</dbReference>
<comment type="similarity">
    <text evidence="7">Belongs to the PINc/VapC protein family.</text>
</comment>
<evidence type="ECO:0000313" key="9">
    <source>
        <dbReference type="EMBL" id="XBO39791.1"/>
    </source>
</evidence>
<keyword evidence="3" id="KW-0540">Nuclease</keyword>
<accession>A0AAU7JHP1</accession>
<sequence length="120" mass="13889">MRVLLDTNILIDFLNDVEKARAEIHRHADPAISIITWIEVLVGTPEHLSEATRLFMSSFNVVEIRPDIAEEAVRIRQSHRLKLPDSVIWATARAEDRLFVTRNTKDFPSGDDRVRVPYKR</sequence>
<evidence type="ECO:0000256" key="4">
    <source>
        <dbReference type="ARBA" id="ARBA00022723"/>
    </source>
</evidence>
<dbReference type="InterPro" id="IPR002716">
    <property type="entry name" value="PIN_dom"/>
</dbReference>
<dbReference type="SUPFAM" id="SSF88723">
    <property type="entry name" value="PIN domain-like"/>
    <property type="match status" value="1"/>
</dbReference>
<keyword evidence="5" id="KW-0378">Hydrolase</keyword>
<dbReference type="AlphaFoldDB" id="A0AAU7JHP1"/>
<protein>
    <submittedName>
        <fullName evidence="9">Type II toxin-antitoxin system VapC family toxin</fullName>
    </submittedName>
</protein>
<evidence type="ECO:0000256" key="2">
    <source>
        <dbReference type="ARBA" id="ARBA00022649"/>
    </source>
</evidence>
<evidence type="ECO:0000256" key="3">
    <source>
        <dbReference type="ARBA" id="ARBA00022722"/>
    </source>
</evidence>
<reference evidence="9" key="1">
    <citation type="submission" date="2024-05" db="EMBL/GenBank/DDBJ databases">
        <authorList>
            <person name="Kim S."/>
            <person name="Heo J."/>
            <person name="Choi H."/>
            <person name="Choi Y."/>
            <person name="Kwon S.-W."/>
            <person name="Kim Y."/>
        </authorList>
    </citation>
    <scope>NUCLEOTIDE SEQUENCE</scope>
    <source>
        <strain evidence="9">KACC 23698</strain>
    </source>
</reference>
<evidence type="ECO:0000256" key="6">
    <source>
        <dbReference type="ARBA" id="ARBA00022842"/>
    </source>
</evidence>
<keyword evidence="2" id="KW-1277">Toxin-antitoxin system</keyword>
<feature type="domain" description="PIN" evidence="8">
    <location>
        <begin position="3"/>
        <end position="105"/>
    </location>
</feature>
<proteinExistence type="inferred from homology"/>
<organism evidence="9">
    <name type="scientific">Alsobacter sp. KACC 23698</name>
    <dbReference type="NCBI Taxonomy" id="3149229"/>
    <lineage>
        <taxon>Bacteria</taxon>
        <taxon>Pseudomonadati</taxon>
        <taxon>Pseudomonadota</taxon>
        <taxon>Alphaproteobacteria</taxon>
        <taxon>Hyphomicrobiales</taxon>
        <taxon>Alsobacteraceae</taxon>
        <taxon>Alsobacter</taxon>
    </lineage>
</organism>
<evidence type="ECO:0000256" key="5">
    <source>
        <dbReference type="ARBA" id="ARBA00022801"/>
    </source>
</evidence>
<dbReference type="Pfam" id="PF01850">
    <property type="entry name" value="PIN"/>
    <property type="match status" value="1"/>
</dbReference>
<keyword evidence="6" id="KW-0460">Magnesium</keyword>
<dbReference type="PANTHER" id="PTHR33653">
    <property type="entry name" value="RIBONUCLEASE VAPC2"/>
    <property type="match status" value="1"/>
</dbReference>
<evidence type="ECO:0000256" key="1">
    <source>
        <dbReference type="ARBA" id="ARBA00001946"/>
    </source>
</evidence>
<dbReference type="GO" id="GO:0046872">
    <property type="term" value="F:metal ion binding"/>
    <property type="evidence" value="ECO:0007669"/>
    <property type="project" value="UniProtKB-KW"/>
</dbReference>
<dbReference type="Gene3D" id="3.40.50.1010">
    <property type="entry name" value="5'-nuclease"/>
    <property type="match status" value="1"/>
</dbReference>
<dbReference type="EMBL" id="CP157484">
    <property type="protein sequence ID" value="XBO39791.1"/>
    <property type="molecule type" value="Genomic_DNA"/>
</dbReference>
<keyword evidence="4" id="KW-0479">Metal-binding</keyword>
<comment type="cofactor">
    <cofactor evidence="1">
        <name>Mg(2+)</name>
        <dbReference type="ChEBI" id="CHEBI:18420"/>
    </cofactor>
</comment>
<dbReference type="CDD" id="cd18737">
    <property type="entry name" value="PIN_VapC4-5_FitB-like"/>
    <property type="match status" value="1"/>
</dbReference>